<dbReference type="SUPFAM" id="SSF56219">
    <property type="entry name" value="DNase I-like"/>
    <property type="match status" value="1"/>
</dbReference>
<feature type="domain" description="Endonuclease/exonuclease/phosphatase" evidence="1">
    <location>
        <begin position="23"/>
        <end position="324"/>
    </location>
</feature>
<sequence>MASFNLFNYLAPPNAYYDFQRIYSAEQWDKKQHWIADYLKAHQPDVIGFQEVFSPEPLKTLVAGLGYRYFHVVDRPQVTDGFIYSHPVVAIASRYPVIGADAIVPDTGLAGAMGLKAGFSFSRKVLRATVDLPHIGFCDCYVVHFKSKRPLFDYQPDKTLSDEKNTLEQLKAQVTGGWGAAMQRGSEAALLFVEMLSRREASGLPMILMGDFNNSLSQEELLFLTTRLLRADAVTGSDVYLEKYCLQDAWDLFQAVAVSRGKASSGRRPSHYYGAKGFVLDYILLSREFDAGYQLSLFEVSGYETYDRHLINPIFDRDGESSDHAIPMVTLTLRK</sequence>
<dbReference type="InterPro" id="IPR051916">
    <property type="entry name" value="GPI-anchor_lipid_remodeler"/>
</dbReference>
<dbReference type="Gene3D" id="3.60.10.10">
    <property type="entry name" value="Endonuclease/exonuclease/phosphatase"/>
    <property type="match status" value="1"/>
</dbReference>
<dbReference type="PANTHER" id="PTHR14859">
    <property type="entry name" value="CALCOFLUOR WHITE HYPERSENSITIVE PROTEIN PRECURSOR"/>
    <property type="match status" value="1"/>
</dbReference>
<dbReference type="PANTHER" id="PTHR14859:SF15">
    <property type="entry name" value="ENDONUCLEASE_EXONUCLEASE_PHOSPHATASE DOMAIN-CONTAINING PROTEIN"/>
    <property type="match status" value="1"/>
</dbReference>
<evidence type="ECO:0000313" key="3">
    <source>
        <dbReference type="Proteomes" id="UP001215231"/>
    </source>
</evidence>
<name>A0ABY7VMZ9_9GAMM</name>
<keyword evidence="3" id="KW-1185">Reference proteome</keyword>
<dbReference type="InterPro" id="IPR036691">
    <property type="entry name" value="Endo/exonu/phosph_ase_sf"/>
</dbReference>
<dbReference type="EMBL" id="CP059693">
    <property type="protein sequence ID" value="WDE14499.1"/>
    <property type="molecule type" value="Genomic_DNA"/>
</dbReference>
<dbReference type="Pfam" id="PF03372">
    <property type="entry name" value="Exo_endo_phos"/>
    <property type="match status" value="1"/>
</dbReference>
<organism evidence="2 3">
    <name type="scientific">Thalassomonas haliotis</name>
    <dbReference type="NCBI Taxonomy" id="485448"/>
    <lineage>
        <taxon>Bacteria</taxon>
        <taxon>Pseudomonadati</taxon>
        <taxon>Pseudomonadota</taxon>
        <taxon>Gammaproteobacteria</taxon>
        <taxon>Alteromonadales</taxon>
        <taxon>Colwelliaceae</taxon>
        <taxon>Thalassomonas</taxon>
    </lineage>
</organism>
<protein>
    <submittedName>
        <fullName evidence="2">Endonuclease/exonuclease/phosphatase family protein</fullName>
    </submittedName>
</protein>
<keyword evidence="2" id="KW-0255">Endonuclease</keyword>
<accession>A0ABY7VMZ9</accession>
<dbReference type="Proteomes" id="UP001215231">
    <property type="component" value="Chromosome"/>
</dbReference>
<reference evidence="2 3" key="1">
    <citation type="journal article" date="2022" name="Mar. Drugs">
        <title>Bioassay-Guided Fractionation Leads to the Detection of Cholic Acid Generated by the Rare Thalassomonas sp.</title>
        <authorList>
            <person name="Pheiffer F."/>
            <person name="Schneider Y.K."/>
            <person name="Hansen E.H."/>
            <person name="Andersen J.H."/>
            <person name="Isaksson J."/>
            <person name="Busche T."/>
            <person name="R C."/>
            <person name="Kalinowski J."/>
            <person name="Zyl L.V."/>
            <person name="Trindade M."/>
        </authorList>
    </citation>
    <scope>NUCLEOTIDE SEQUENCE [LARGE SCALE GENOMIC DNA]</scope>
    <source>
        <strain evidence="2 3">A5K-61T</strain>
    </source>
</reference>
<keyword evidence="2" id="KW-0540">Nuclease</keyword>
<gene>
    <name evidence="2" type="ORF">H3N35_11265</name>
</gene>
<proteinExistence type="predicted"/>
<evidence type="ECO:0000259" key="1">
    <source>
        <dbReference type="Pfam" id="PF03372"/>
    </source>
</evidence>
<evidence type="ECO:0000313" key="2">
    <source>
        <dbReference type="EMBL" id="WDE14499.1"/>
    </source>
</evidence>
<dbReference type="GO" id="GO:0004519">
    <property type="term" value="F:endonuclease activity"/>
    <property type="evidence" value="ECO:0007669"/>
    <property type="project" value="UniProtKB-KW"/>
</dbReference>
<dbReference type="InterPro" id="IPR005135">
    <property type="entry name" value="Endo/exonuclease/phosphatase"/>
</dbReference>
<keyword evidence="2" id="KW-0378">Hydrolase</keyword>